<evidence type="ECO:0000256" key="1">
    <source>
        <dbReference type="SAM" id="Phobius"/>
    </source>
</evidence>
<dbReference type="InterPro" id="IPR007110">
    <property type="entry name" value="Ig-like_dom"/>
</dbReference>
<dbReference type="GO" id="GO:0016020">
    <property type="term" value="C:membrane"/>
    <property type="evidence" value="ECO:0007669"/>
    <property type="project" value="InterPro"/>
</dbReference>
<dbReference type="Proteomes" id="UP000503349">
    <property type="component" value="Chromosome 15"/>
</dbReference>
<name>A0A6G1QC87_CHAAH</name>
<dbReference type="CDD" id="cd00096">
    <property type="entry name" value="Ig"/>
    <property type="match status" value="1"/>
</dbReference>
<dbReference type="PANTHER" id="PTHR15343:SF0">
    <property type="entry name" value="T-CELL ANTIGEN CD7"/>
    <property type="match status" value="1"/>
</dbReference>
<evidence type="ECO:0000313" key="4">
    <source>
        <dbReference type="EMBL" id="KAF3700261.1"/>
    </source>
</evidence>
<reference evidence="4 5" key="1">
    <citation type="submission" date="2019-02" db="EMBL/GenBank/DDBJ databases">
        <title>Opniocepnalus argus genome.</title>
        <authorList>
            <person name="Zhou C."/>
            <person name="Xiao S."/>
        </authorList>
    </citation>
    <scope>NUCLEOTIDE SEQUENCE [LARGE SCALE GENOMIC DNA]</scope>
    <source>
        <strain evidence="4">OARG1902GOOAL</strain>
        <tissue evidence="4">Muscle</tissue>
    </source>
</reference>
<dbReference type="InterPro" id="IPR013783">
    <property type="entry name" value="Ig-like_fold"/>
</dbReference>
<dbReference type="GO" id="GO:0002250">
    <property type="term" value="P:adaptive immune response"/>
    <property type="evidence" value="ECO:0007669"/>
    <property type="project" value="InterPro"/>
</dbReference>
<organism evidence="4 5">
    <name type="scientific">Channa argus</name>
    <name type="common">Northern snakehead</name>
    <name type="synonym">Ophicephalus argus</name>
    <dbReference type="NCBI Taxonomy" id="215402"/>
    <lineage>
        <taxon>Eukaryota</taxon>
        <taxon>Metazoa</taxon>
        <taxon>Chordata</taxon>
        <taxon>Craniata</taxon>
        <taxon>Vertebrata</taxon>
        <taxon>Euteleostomi</taxon>
        <taxon>Actinopterygii</taxon>
        <taxon>Neopterygii</taxon>
        <taxon>Teleostei</taxon>
        <taxon>Neoteleostei</taxon>
        <taxon>Acanthomorphata</taxon>
        <taxon>Anabantaria</taxon>
        <taxon>Anabantiformes</taxon>
        <taxon>Channoidei</taxon>
        <taxon>Channidae</taxon>
        <taxon>Channa</taxon>
    </lineage>
</organism>
<keyword evidence="5" id="KW-1185">Reference proteome</keyword>
<reference evidence="5" key="2">
    <citation type="submission" date="2019-02" db="EMBL/GenBank/DDBJ databases">
        <title>Opniocepnalus argus Var Kimnra genome.</title>
        <authorList>
            <person name="Zhou C."/>
            <person name="Xiao S."/>
        </authorList>
    </citation>
    <scope>NUCLEOTIDE SEQUENCE [LARGE SCALE GENOMIC DNA]</scope>
</reference>
<dbReference type="PROSITE" id="PS50835">
    <property type="entry name" value="IG_LIKE"/>
    <property type="match status" value="1"/>
</dbReference>
<dbReference type="PANTHER" id="PTHR15343">
    <property type="entry name" value="CD7"/>
    <property type="match status" value="1"/>
</dbReference>
<dbReference type="Gene3D" id="2.60.40.10">
    <property type="entry name" value="Immunoglobulins"/>
    <property type="match status" value="1"/>
</dbReference>
<feature type="domain" description="Ig-like" evidence="3">
    <location>
        <begin position="31"/>
        <end position="119"/>
    </location>
</feature>
<keyword evidence="1" id="KW-0812">Transmembrane</keyword>
<keyword evidence="1" id="KW-1133">Transmembrane helix</keyword>
<sequence length="204" mass="23106">MTVTVSMSAVSLKITTLLFLFFKDSHGLQLKAITIQCRCPDQDQDSLTVMKNDNEKLIVWKKNDPNSNDQNGLEVKGKFPNMDIVIKNLAPNDEGPYWCFYQRLNTISQNHMTTNATMSLLLVQEAFPSKQVQDECNRSKDDLILLSVMISVAVILSIIMSVLIWLIKTKTGNPTKKPRCVLNNGVYEDMRGTHAYQSVYNITN</sequence>
<evidence type="ECO:0000313" key="5">
    <source>
        <dbReference type="Proteomes" id="UP000503349"/>
    </source>
</evidence>
<evidence type="ECO:0000259" key="3">
    <source>
        <dbReference type="PROSITE" id="PS50835"/>
    </source>
</evidence>
<dbReference type="GO" id="GO:0038023">
    <property type="term" value="F:signaling receptor activity"/>
    <property type="evidence" value="ECO:0007669"/>
    <property type="project" value="InterPro"/>
</dbReference>
<feature type="signal peptide" evidence="2">
    <location>
        <begin position="1"/>
        <end position="27"/>
    </location>
</feature>
<gene>
    <name evidence="4" type="ORF">EXN66_Car015948</name>
</gene>
<feature type="transmembrane region" description="Helical" evidence="1">
    <location>
        <begin position="143"/>
        <end position="167"/>
    </location>
</feature>
<feature type="chain" id="PRO_5026338841" description="Ig-like domain-containing protein" evidence="2">
    <location>
        <begin position="28"/>
        <end position="204"/>
    </location>
</feature>
<proteinExistence type="predicted"/>
<dbReference type="InterPro" id="IPR039090">
    <property type="entry name" value="CD7"/>
</dbReference>
<protein>
    <recommendedName>
        <fullName evidence="3">Ig-like domain-containing protein</fullName>
    </recommendedName>
</protein>
<evidence type="ECO:0000256" key="2">
    <source>
        <dbReference type="SAM" id="SignalP"/>
    </source>
</evidence>
<dbReference type="EMBL" id="CM015726">
    <property type="protein sequence ID" value="KAF3700261.1"/>
    <property type="molecule type" value="Genomic_DNA"/>
</dbReference>
<dbReference type="AlphaFoldDB" id="A0A6G1QC87"/>
<accession>A0A6G1QC87</accession>
<keyword evidence="2" id="KW-0732">Signal</keyword>
<keyword evidence="1" id="KW-0472">Membrane</keyword>